<keyword evidence="4 12" id="KW-0235">DNA replication</keyword>
<dbReference type="SMART" id="SM00279">
    <property type="entry name" value="HhH2"/>
    <property type="match status" value="1"/>
</dbReference>
<keyword evidence="2 12" id="KW-0808">Transferase</keyword>
<evidence type="ECO:0000256" key="10">
    <source>
        <dbReference type="ARBA" id="ARBA00049244"/>
    </source>
</evidence>
<sequence length="921" mass="99749">MLVDGHSMAFRAFFALPTDNFSTTGGQFTNAVYGFLSMLSNLLAEEKPTHVAVAFDVGRKTFRTDKFPEYKAQREKTPEEFRGQVPLLQQVLQEMGIVTLEKENYEADDIIATLATEALPEGFETLIVTGDRDALQLVNDSTTVLYPMRGVSTLHRFTPEAVKEKYGLTPAQYPDFAALRGDPSDNLPGVPGVGEKTAQKWILQYGSLAELIDRVDEVRGKVGDNLRERVAAVQMNRDLTEMVKDLPLPYGPGELELRPANAQGIADFFDRLEFGDSLRDRVYRTLSVEGAGVTASEGRAGTEVVVEQLDDGALGAWLDSRRGPASVDFSGGELAIAAPDRTASGDAKGGDDGDADADADGAGDGASISAVIVDPSSLVPDDASALAEWLAGDHPKLVHDAKSTMHALWGHELELGGVIHDTFLASYLLRPSQRSYSLDNILQRHLNRTLAQAEGQLTLLVEPGPGNADRAAAVYDLAGALAEELDSNGLYDVYADIEVPLAPVLARMERAGIAVDVDKLKSLRDEAARAQAAAEDAAREIVDRPELNLGSPKQLQEVLFDQLGMPKTKKTKTGYSTAAKELENLAKTNDHPFLERLMAFREAQKMKSTVEGLVKAVGEDGRIHTTFNQTVAATGRLSSTEPNLQNIPVRTEFGREIRSAFVAGEGYEGLVTADYSQIEMRVMAHLSGDEGLIDAYRRGEDLHNYVGSKVFDVPIDGVTPELRRRVKAMSYGLAYGLSAFGLAQQLDIPQGEAKRLMEEYFERFGGVRAYLDGVVERARKDGYTATLFDRRRYLPDLNSDNRMARDMAERAALNSPIQGTAADIIKVAMLRVDDALRRGRAAAGEAGNGGEGGGAGAAGAGGALKSRVLLQVHDELVVEVAPGEREVIEEMLRREMDAAFELKVPLEVSVGAGANWDEAAH</sequence>
<dbReference type="Gene3D" id="3.40.50.1010">
    <property type="entry name" value="5'-nuclease"/>
    <property type="match status" value="1"/>
</dbReference>
<evidence type="ECO:0000256" key="1">
    <source>
        <dbReference type="ARBA" id="ARBA00007705"/>
    </source>
</evidence>
<keyword evidence="3 12" id="KW-0548">Nucleotidyltransferase</keyword>
<dbReference type="Pfam" id="PF02739">
    <property type="entry name" value="5_3_exonuc_N"/>
    <property type="match status" value="1"/>
</dbReference>
<dbReference type="SMART" id="SM00475">
    <property type="entry name" value="53EXOc"/>
    <property type="match status" value="1"/>
</dbReference>
<evidence type="ECO:0000256" key="8">
    <source>
        <dbReference type="ARBA" id="ARBA00023125"/>
    </source>
</evidence>
<feature type="region of interest" description="Disordered" evidence="13">
    <location>
        <begin position="338"/>
        <end position="361"/>
    </location>
</feature>
<evidence type="ECO:0000256" key="11">
    <source>
        <dbReference type="NCBIfam" id="TIGR00593"/>
    </source>
</evidence>
<dbReference type="GO" id="GO:0003887">
    <property type="term" value="F:DNA-directed DNA polymerase activity"/>
    <property type="evidence" value="ECO:0007669"/>
    <property type="project" value="UniProtKB-EC"/>
</dbReference>
<dbReference type="InterPro" id="IPR012337">
    <property type="entry name" value="RNaseH-like_sf"/>
</dbReference>
<comment type="similarity">
    <text evidence="1 12">Belongs to the DNA polymerase type-A family.</text>
</comment>
<dbReference type="InterPro" id="IPR008918">
    <property type="entry name" value="HhH2"/>
</dbReference>
<proteinExistence type="inferred from homology"/>
<evidence type="ECO:0000256" key="9">
    <source>
        <dbReference type="ARBA" id="ARBA00023204"/>
    </source>
</evidence>
<dbReference type="Proteomes" id="UP001595751">
    <property type="component" value="Unassembled WGS sequence"/>
</dbReference>
<accession>A0ABV7ZQC4</accession>
<feature type="domain" description="DNA-directed DNA polymerase family A palm" evidence="15">
    <location>
        <begin position="654"/>
        <end position="884"/>
    </location>
</feature>
<dbReference type="PANTHER" id="PTHR10133">
    <property type="entry name" value="DNA POLYMERASE I"/>
    <property type="match status" value="1"/>
</dbReference>
<keyword evidence="12" id="KW-0378">Hydrolase</keyword>
<dbReference type="InterPro" id="IPR043502">
    <property type="entry name" value="DNA/RNA_pol_sf"/>
</dbReference>
<comment type="catalytic activity">
    <reaction evidence="10 12">
        <text>DNA(n) + a 2'-deoxyribonucleoside 5'-triphosphate = DNA(n+1) + diphosphate</text>
        <dbReference type="Rhea" id="RHEA:22508"/>
        <dbReference type="Rhea" id="RHEA-COMP:17339"/>
        <dbReference type="Rhea" id="RHEA-COMP:17340"/>
        <dbReference type="ChEBI" id="CHEBI:33019"/>
        <dbReference type="ChEBI" id="CHEBI:61560"/>
        <dbReference type="ChEBI" id="CHEBI:173112"/>
        <dbReference type="EC" id="2.7.7.7"/>
    </reaction>
</comment>
<dbReference type="PROSITE" id="PS00447">
    <property type="entry name" value="DNA_POLYMERASE_A"/>
    <property type="match status" value="1"/>
</dbReference>
<dbReference type="RefSeq" id="WP_377748475.1">
    <property type="nucleotide sequence ID" value="NZ_CP047211.1"/>
</dbReference>
<dbReference type="InterPro" id="IPR036279">
    <property type="entry name" value="5-3_exonuclease_C_sf"/>
</dbReference>
<dbReference type="Gene3D" id="3.30.420.10">
    <property type="entry name" value="Ribonuclease H-like superfamily/Ribonuclease H"/>
    <property type="match status" value="1"/>
</dbReference>
<evidence type="ECO:0000256" key="5">
    <source>
        <dbReference type="ARBA" id="ARBA00022763"/>
    </source>
</evidence>
<dbReference type="CDD" id="cd06140">
    <property type="entry name" value="DNA_polA_I_Bacillus_like_exo"/>
    <property type="match status" value="1"/>
</dbReference>
<dbReference type="SUPFAM" id="SSF88723">
    <property type="entry name" value="PIN domain-like"/>
    <property type="match status" value="1"/>
</dbReference>
<dbReference type="CDD" id="cd09859">
    <property type="entry name" value="PIN_53EXO"/>
    <property type="match status" value="1"/>
</dbReference>
<keyword evidence="17" id="KW-1185">Reference proteome</keyword>
<evidence type="ECO:0000313" key="17">
    <source>
        <dbReference type="Proteomes" id="UP001595751"/>
    </source>
</evidence>
<dbReference type="EMBL" id="JBHRZN010000002">
    <property type="protein sequence ID" value="MFC3849601.1"/>
    <property type="molecule type" value="Genomic_DNA"/>
</dbReference>
<evidence type="ECO:0000256" key="12">
    <source>
        <dbReference type="RuleBase" id="RU004460"/>
    </source>
</evidence>
<dbReference type="EC" id="2.7.7.7" evidence="11 12"/>
<keyword evidence="8 12" id="KW-0238">DNA-binding</keyword>
<dbReference type="SUPFAM" id="SSF47807">
    <property type="entry name" value="5' to 3' exonuclease, C-terminal subdomain"/>
    <property type="match status" value="1"/>
</dbReference>
<dbReference type="InterPro" id="IPR002298">
    <property type="entry name" value="DNA_polymerase_A"/>
</dbReference>
<evidence type="ECO:0000259" key="15">
    <source>
        <dbReference type="SMART" id="SM00482"/>
    </source>
</evidence>
<name>A0ABV7ZQC4_9CORY</name>
<keyword evidence="6 12" id="KW-0269">Exonuclease</keyword>
<comment type="caution">
    <text evidence="16">The sequence shown here is derived from an EMBL/GenBank/DDBJ whole genome shotgun (WGS) entry which is preliminary data.</text>
</comment>
<dbReference type="InterPro" id="IPR029060">
    <property type="entry name" value="PIN-like_dom_sf"/>
</dbReference>
<dbReference type="Gene3D" id="1.10.150.20">
    <property type="entry name" value="5' to 3' exonuclease, C-terminal subdomain"/>
    <property type="match status" value="2"/>
</dbReference>
<dbReference type="InterPro" id="IPR019760">
    <property type="entry name" value="DNA-dir_DNA_pol_A_CS"/>
</dbReference>
<evidence type="ECO:0000256" key="7">
    <source>
        <dbReference type="ARBA" id="ARBA00022932"/>
    </source>
</evidence>
<dbReference type="PANTHER" id="PTHR10133:SF27">
    <property type="entry name" value="DNA POLYMERASE NU"/>
    <property type="match status" value="1"/>
</dbReference>
<evidence type="ECO:0000259" key="14">
    <source>
        <dbReference type="SMART" id="SM00475"/>
    </source>
</evidence>
<feature type="compositionally biased region" description="Acidic residues" evidence="13">
    <location>
        <begin position="352"/>
        <end position="361"/>
    </location>
</feature>
<dbReference type="InterPro" id="IPR002421">
    <property type="entry name" value="5-3_exonuclease"/>
</dbReference>
<dbReference type="SUPFAM" id="SSF53098">
    <property type="entry name" value="Ribonuclease H-like"/>
    <property type="match status" value="1"/>
</dbReference>
<keyword evidence="7 12" id="KW-0239">DNA-directed DNA polymerase</keyword>
<dbReference type="Gene3D" id="1.20.1060.10">
    <property type="entry name" value="Taq DNA Polymerase, Chain T, domain 4"/>
    <property type="match status" value="1"/>
</dbReference>
<keyword evidence="6 12" id="KW-0540">Nuclease</keyword>
<dbReference type="SMART" id="SM00482">
    <property type="entry name" value="POLAc"/>
    <property type="match status" value="1"/>
</dbReference>
<keyword evidence="5 12" id="KW-0227">DNA damage</keyword>
<dbReference type="PRINTS" id="PR00868">
    <property type="entry name" value="DNAPOLI"/>
</dbReference>
<dbReference type="InterPro" id="IPR054690">
    <property type="entry name" value="DNA_polI_exonuclease"/>
</dbReference>
<evidence type="ECO:0000256" key="4">
    <source>
        <dbReference type="ARBA" id="ARBA00022705"/>
    </source>
</evidence>
<dbReference type="SUPFAM" id="SSF56672">
    <property type="entry name" value="DNA/RNA polymerases"/>
    <property type="match status" value="1"/>
</dbReference>
<dbReference type="Pfam" id="PF01367">
    <property type="entry name" value="5_3_exonuc"/>
    <property type="match status" value="1"/>
</dbReference>
<dbReference type="CDD" id="cd09898">
    <property type="entry name" value="H3TH_53EXO"/>
    <property type="match status" value="1"/>
</dbReference>
<comment type="function">
    <text evidence="12">In addition to polymerase activity, this DNA polymerase exhibits 5'-3' exonuclease activity.</text>
</comment>
<keyword evidence="9 12" id="KW-0234">DNA repair</keyword>
<dbReference type="InterPro" id="IPR020046">
    <property type="entry name" value="5-3_exonucl_a-hlix_arch_N"/>
</dbReference>
<evidence type="ECO:0000256" key="13">
    <source>
        <dbReference type="SAM" id="MobiDB-lite"/>
    </source>
</evidence>
<dbReference type="NCBIfam" id="TIGR00593">
    <property type="entry name" value="pola"/>
    <property type="match status" value="1"/>
</dbReference>
<gene>
    <name evidence="12 16" type="primary">polA</name>
    <name evidence="16" type="ORF">ACFORJ_05425</name>
</gene>
<evidence type="ECO:0000313" key="16">
    <source>
        <dbReference type="EMBL" id="MFC3849601.1"/>
    </source>
</evidence>
<dbReference type="InterPro" id="IPR018320">
    <property type="entry name" value="DNA_polymerase_1"/>
</dbReference>
<dbReference type="Gene3D" id="3.30.70.370">
    <property type="match status" value="1"/>
</dbReference>
<dbReference type="InterPro" id="IPR036397">
    <property type="entry name" value="RNaseH_sf"/>
</dbReference>
<dbReference type="InterPro" id="IPR001098">
    <property type="entry name" value="DNA-dir_DNA_pol_A_palm_dom"/>
</dbReference>
<protein>
    <recommendedName>
        <fullName evidence="11 12">DNA polymerase I</fullName>
        <ecNumber evidence="11 12">2.7.7.7</ecNumber>
    </recommendedName>
</protein>
<evidence type="ECO:0000256" key="3">
    <source>
        <dbReference type="ARBA" id="ARBA00022695"/>
    </source>
</evidence>
<evidence type="ECO:0000256" key="6">
    <source>
        <dbReference type="ARBA" id="ARBA00022839"/>
    </source>
</evidence>
<dbReference type="NCBIfam" id="NF004397">
    <property type="entry name" value="PRK05755.1"/>
    <property type="match status" value="1"/>
</dbReference>
<dbReference type="Pfam" id="PF00476">
    <property type="entry name" value="DNA_pol_A"/>
    <property type="match status" value="1"/>
</dbReference>
<organism evidence="16 17">
    <name type="scientific">Corynebacterium hansenii</name>
    <dbReference type="NCBI Taxonomy" id="394964"/>
    <lineage>
        <taxon>Bacteria</taxon>
        <taxon>Bacillati</taxon>
        <taxon>Actinomycetota</taxon>
        <taxon>Actinomycetes</taxon>
        <taxon>Mycobacteriales</taxon>
        <taxon>Corynebacteriaceae</taxon>
        <taxon>Corynebacterium</taxon>
    </lineage>
</organism>
<evidence type="ECO:0000256" key="2">
    <source>
        <dbReference type="ARBA" id="ARBA00022679"/>
    </source>
</evidence>
<dbReference type="Pfam" id="PF22619">
    <property type="entry name" value="DNA_polI_exo1"/>
    <property type="match status" value="1"/>
</dbReference>
<reference evidence="17" key="1">
    <citation type="journal article" date="2019" name="Int. J. Syst. Evol. Microbiol.">
        <title>The Global Catalogue of Microorganisms (GCM) 10K type strain sequencing project: providing services to taxonomists for standard genome sequencing and annotation.</title>
        <authorList>
            <consortium name="The Broad Institute Genomics Platform"/>
            <consortium name="The Broad Institute Genome Sequencing Center for Infectious Disease"/>
            <person name="Wu L."/>
            <person name="Ma J."/>
        </authorList>
    </citation>
    <scope>NUCLEOTIDE SEQUENCE [LARGE SCALE GENOMIC DNA]</scope>
    <source>
        <strain evidence="17">CCUG 53252</strain>
    </source>
</reference>
<dbReference type="InterPro" id="IPR020045">
    <property type="entry name" value="DNA_polI_H3TH"/>
</dbReference>
<dbReference type="CDD" id="cd08637">
    <property type="entry name" value="DNA_pol_A_pol_I_C"/>
    <property type="match status" value="1"/>
</dbReference>
<feature type="domain" description="5'-3' exonuclease" evidence="14">
    <location>
        <begin position="1"/>
        <end position="258"/>
    </location>
</feature>